<organism evidence="1 2">
    <name type="scientific">Ilyodon furcidens</name>
    <name type="common">goldbreast splitfin</name>
    <dbReference type="NCBI Taxonomy" id="33524"/>
    <lineage>
        <taxon>Eukaryota</taxon>
        <taxon>Metazoa</taxon>
        <taxon>Chordata</taxon>
        <taxon>Craniata</taxon>
        <taxon>Vertebrata</taxon>
        <taxon>Euteleostomi</taxon>
        <taxon>Actinopterygii</taxon>
        <taxon>Neopterygii</taxon>
        <taxon>Teleostei</taxon>
        <taxon>Neoteleostei</taxon>
        <taxon>Acanthomorphata</taxon>
        <taxon>Ovalentaria</taxon>
        <taxon>Atherinomorphae</taxon>
        <taxon>Cyprinodontiformes</taxon>
        <taxon>Goodeidae</taxon>
        <taxon>Ilyodon</taxon>
    </lineage>
</organism>
<dbReference type="EMBL" id="JAHRIQ010013777">
    <property type="protein sequence ID" value="MEQ2225782.1"/>
    <property type="molecule type" value="Genomic_DNA"/>
</dbReference>
<evidence type="ECO:0000313" key="1">
    <source>
        <dbReference type="EMBL" id="MEQ2225782.1"/>
    </source>
</evidence>
<gene>
    <name evidence="1" type="ORF">ILYODFUR_020929</name>
</gene>
<reference evidence="1 2" key="1">
    <citation type="submission" date="2021-06" db="EMBL/GenBank/DDBJ databases">
        <authorList>
            <person name="Palmer J.M."/>
        </authorList>
    </citation>
    <scope>NUCLEOTIDE SEQUENCE [LARGE SCALE GENOMIC DNA]</scope>
    <source>
        <strain evidence="2">if_2019</strain>
        <tissue evidence="1">Muscle</tissue>
    </source>
</reference>
<protein>
    <submittedName>
        <fullName evidence="1">Uncharacterized protein</fullName>
    </submittedName>
</protein>
<comment type="caution">
    <text evidence="1">The sequence shown here is derived from an EMBL/GenBank/DDBJ whole genome shotgun (WGS) entry which is preliminary data.</text>
</comment>
<sequence>MAARLTFAKFHFNQQNVLRNNETKDLLGENEDLTVRHGGGWFMFWAPFSYRTDFELCCKPKYFGFGKSNSEKKMFFFLPVIKGFRTNNSLHFWSIYTSTKSM</sequence>
<dbReference type="Proteomes" id="UP001482620">
    <property type="component" value="Unassembled WGS sequence"/>
</dbReference>
<evidence type="ECO:0000313" key="2">
    <source>
        <dbReference type="Proteomes" id="UP001482620"/>
    </source>
</evidence>
<proteinExistence type="predicted"/>
<keyword evidence="2" id="KW-1185">Reference proteome</keyword>
<name>A0ABV0SYU5_9TELE</name>
<accession>A0ABV0SYU5</accession>